<dbReference type="PANTHER" id="PTHR37271:SF1">
    <property type="entry name" value="KARYOGAMY PROTEIN KAR9"/>
    <property type="match status" value="1"/>
</dbReference>
<dbReference type="GO" id="GO:0030473">
    <property type="term" value="P:nuclear migration along microtubule"/>
    <property type="evidence" value="ECO:0007669"/>
    <property type="project" value="TreeGrafter"/>
</dbReference>
<dbReference type="GO" id="GO:0005938">
    <property type="term" value="C:cell cortex"/>
    <property type="evidence" value="ECO:0007669"/>
    <property type="project" value="TreeGrafter"/>
</dbReference>
<feature type="region of interest" description="Disordered" evidence="2">
    <location>
        <begin position="436"/>
        <end position="528"/>
    </location>
</feature>
<dbReference type="InterPro" id="IPR013889">
    <property type="entry name" value="Karyogamy_KAR9"/>
</dbReference>
<dbReference type="OrthoDB" id="5559380at2759"/>
<proteinExistence type="predicted"/>
<dbReference type="Proteomes" id="UP000193685">
    <property type="component" value="Unassembled WGS sequence"/>
</dbReference>
<dbReference type="STRING" id="56484.A0A1Y2F230"/>
<feature type="compositionally biased region" description="Pro residues" evidence="2">
    <location>
        <begin position="712"/>
        <end position="721"/>
    </location>
</feature>
<dbReference type="GO" id="GO:0051293">
    <property type="term" value="P:establishment of spindle localization"/>
    <property type="evidence" value="ECO:0007669"/>
    <property type="project" value="TreeGrafter"/>
</dbReference>
<dbReference type="PANTHER" id="PTHR37271">
    <property type="entry name" value="KARYOGAMY PROTEIN KAR9"/>
    <property type="match status" value="1"/>
</dbReference>
<evidence type="ECO:0000256" key="1">
    <source>
        <dbReference type="SAM" id="Coils"/>
    </source>
</evidence>
<feature type="compositionally biased region" description="Low complexity" evidence="2">
    <location>
        <begin position="451"/>
        <end position="460"/>
    </location>
</feature>
<comment type="caution">
    <text evidence="3">The sequence shown here is derived from an EMBL/GenBank/DDBJ whole genome shotgun (WGS) entry which is preliminary data.</text>
</comment>
<feature type="coiled-coil region" evidence="1">
    <location>
        <begin position="177"/>
        <end position="204"/>
    </location>
</feature>
<feature type="region of interest" description="Disordered" evidence="2">
    <location>
        <begin position="652"/>
        <end position="721"/>
    </location>
</feature>
<protein>
    <submittedName>
        <fullName evidence="3">Cortical protein KAR9-domain-containing protein</fullName>
    </submittedName>
</protein>
<dbReference type="GeneID" id="63786575"/>
<evidence type="ECO:0000256" key="2">
    <source>
        <dbReference type="SAM" id="MobiDB-lite"/>
    </source>
</evidence>
<dbReference type="RefSeq" id="XP_040723027.1">
    <property type="nucleotide sequence ID" value="XM_040869976.1"/>
</dbReference>
<dbReference type="AlphaFoldDB" id="A0A1Y2F230"/>
<feature type="region of interest" description="Disordered" evidence="2">
    <location>
        <begin position="1"/>
        <end position="22"/>
    </location>
</feature>
<organism evidence="3 4">
    <name type="scientific">Protomyces lactucae-debilis</name>
    <dbReference type="NCBI Taxonomy" id="2754530"/>
    <lineage>
        <taxon>Eukaryota</taxon>
        <taxon>Fungi</taxon>
        <taxon>Dikarya</taxon>
        <taxon>Ascomycota</taxon>
        <taxon>Taphrinomycotina</taxon>
        <taxon>Taphrinomycetes</taxon>
        <taxon>Taphrinales</taxon>
        <taxon>Protomycetaceae</taxon>
        <taxon>Protomyces</taxon>
    </lineage>
</organism>
<dbReference type="EMBL" id="MCFI01000020">
    <property type="protein sequence ID" value="ORY77406.1"/>
    <property type="molecule type" value="Genomic_DNA"/>
</dbReference>
<dbReference type="OMA" id="LNIMHAG"/>
<evidence type="ECO:0000313" key="3">
    <source>
        <dbReference type="EMBL" id="ORY77406.1"/>
    </source>
</evidence>
<name>A0A1Y2F230_PROLT</name>
<accession>A0A1Y2F230</accession>
<reference evidence="3 4" key="1">
    <citation type="submission" date="2016-07" db="EMBL/GenBank/DDBJ databases">
        <title>Pervasive Adenine N6-methylation of Active Genes in Fungi.</title>
        <authorList>
            <consortium name="DOE Joint Genome Institute"/>
            <person name="Mondo S.J."/>
            <person name="Dannebaum R.O."/>
            <person name="Kuo R.C."/>
            <person name="Labutti K."/>
            <person name="Haridas S."/>
            <person name="Kuo A."/>
            <person name="Salamov A."/>
            <person name="Ahrendt S.R."/>
            <person name="Lipzen A."/>
            <person name="Sullivan W."/>
            <person name="Andreopoulos W.B."/>
            <person name="Clum A."/>
            <person name="Lindquist E."/>
            <person name="Daum C."/>
            <person name="Ramamoorthy G.K."/>
            <person name="Gryganskyi A."/>
            <person name="Culley D."/>
            <person name="Magnuson J.K."/>
            <person name="James T.Y."/>
            <person name="O'Malley M.A."/>
            <person name="Stajich J.E."/>
            <person name="Spatafora J.W."/>
            <person name="Visel A."/>
            <person name="Grigoriev I.V."/>
        </authorList>
    </citation>
    <scope>NUCLEOTIDE SEQUENCE [LARGE SCALE GENOMIC DNA]</scope>
    <source>
        <strain evidence="3 4">12-1054</strain>
    </source>
</reference>
<feature type="region of interest" description="Disordered" evidence="2">
    <location>
        <begin position="556"/>
        <end position="605"/>
    </location>
</feature>
<dbReference type="Pfam" id="PF08580">
    <property type="entry name" value="KAR9"/>
    <property type="match status" value="1"/>
</dbReference>
<keyword evidence="1" id="KW-0175">Coiled coil</keyword>
<sequence>MLATPPATAFDNEHASTQPSSHFKEGLLSHVTHDELIASLEIATPSKMARRVPDGSTRTNNNARQISGPFEARLARLQALALRQLSHAGQADASEEDETASAERIDEAADLLKDLQAEDDIAWALQGRQAAAYLDDMFTTLSTKQKETADDELAARLREAGPALARVRIQLHAADDYEDCRGSLDAIEQEIKSLRTAIYQVEEQRHVAVPPEAIAPDVLAGILREEPEGEDTGTPGKVVGDDLLSRWDRQLTETMMQLSSRLQPLRASISLFRPRIEVFEMRAAGCFPTAVVSLQEKYTSIEGEFSILSRDFGTLKQELGEDKWMAVFRQVNKQASDMMESLERTAKRLGAAPFKGVDAEKLATAFEMKAEHYGKAIPAVLNIMHAGVKNRATLNGEVIRGYDLLLQRWHALEKEIDAMHRRLESARAGGMMRRTLGAASGNRQSPERKSSASLLKSASKGPHPRLLQPGTPRRIPKIERCESPSPALFRRDVSLDPPRSRSRLSMHGGGSSTQTSLSPQKPPWNAGTAVARMPDSRIPLTPMRSASRLASHETGRVGGAQSSLGFHRASGATTPVHGSRRASVNPRGTPSRAASGVMRSPVPPLPTHLTAETIERLSRPKAPQLGKLPPPPLPAFQTPVKQQGMSRLRPITPSGIPSLKKGVPSSVPGLASTRRERVSGIARPQTSDAVPELRAPSIMGTAASRRSSMLPVPSPRRPARS</sequence>
<dbReference type="GO" id="GO:0005816">
    <property type="term" value="C:spindle pole body"/>
    <property type="evidence" value="ECO:0007669"/>
    <property type="project" value="TreeGrafter"/>
</dbReference>
<keyword evidence="4" id="KW-1185">Reference proteome</keyword>
<gene>
    <name evidence="3" type="ORF">BCR37DRAFT_382923</name>
</gene>
<dbReference type="GO" id="GO:0043332">
    <property type="term" value="C:mating projection tip"/>
    <property type="evidence" value="ECO:0007669"/>
    <property type="project" value="TreeGrafter"/>
</dbReference>
<evidence type="ECO:0000313" key="4">
    <source>
        <dbReference type="Proteomes" id="UP000193685"/>
    </source>
</evidence>